<dbReference type="PANTHER" id="PTHR31973">
    <property type="entry name" value="POLYPROTEIN, PUTATIVE-RELATED"/>
    <property type="match status" value="1"/>
</dbReference>
<feature type="non-terminal residue" evidence="2">
    <location>
        <position position="270"/>
    </location>
</feature>
<organism evidence="2">
    <name type="scientific">Sesamum radiatum</name>
    <name type="common">Black benniseed</name>
    <dbReference type="NCBI Taxonomy" id="300843"/>
    <lineage>
        <taxon>Eukaryota</taxon>
        <taxon>Viridiplantae</taxon>
        <taxon>Streptophyta</taxon>
        <taxon>Embryophyta</taxon>
        <taxon>Tracheophyta</taxon>
        <taxon>Spermatophyta</taxon>
        <taxon>Magnoliopsida</taxon>
        <taxon>eudicotyledons</taxon>
        <taxon>Gunneridae</taxon>
        <taxon>Pentapetalae</taxon>
        <taxon>asterids</taxon>
        <taxon>lamiids</taxon>
        <taxon>Lamiales</taxon>
        <taxon>Pedaliaceae</taxon>
        <taxon>Sesamum</taxon>
    </lineage>
</organism>
<sequence>MYENFKVKFKSLELKEYFWKAASTANRREFDHFMKKIEELDPKIKDDVETASEWLKKINPQHWARSHFPIHSKCDILVNNLCESFNNYIIEARDKPIIRYPCCYACAAIGSKRAKLEDYVDDCYKKSMYLKVYNDIIHIVPGVKDYIKTSFEPFKPPKIKKKRGRPKKLRRKGPNELESEKSTRKGLTHVCSKCHQVGHNKGTCKNQPHHKSKIFKARNAPESEHQEIPQASQAPPPPSLSQEQPSGAEAAPTGTRRSILQQHAPRTATQ</sequence>
<name>A0AAW2NSE8_SESRA</name>
<feature type="region of interest" description="Disordered" evidence="1">
    <location>
        <begin position="218"/>
        <end position="270"/>
    </location>
</feature>
<feature type="region of interest" description="Disordered" evidence="1">
    <location>
        <begin position="154"/>
        <end position="184"/>
    </location>
</feature>
<dbReference type="EMBL" id="JACGWJ010000019">
    <property type="protein sequence ID" value="KAL0345441.1"/>
    <property type="molecule type" value="Genomic_DNA"/>
</dbReference>
<evidence type="ECO:0000256" key="1">
    <source>
        <dbReference type="SAM" id="MobiDB-lite"/>
    </source>
</evidence>
<evidence type="ECO:0000313" key="2">
    <source>
        <dbReference type="EMBL" id="KAL0345441.1"/>
    </source>
</evidence>
<protein>
    <submittedName>
        <fullName evidence="2">Uncharacterized protein</fullName>
    </submittedName>
</protein>
<dbReference type="PANTHER" id="PTHR31973:SF187">
    <property type="entry name" value="MUTATOR TRANSPOSASE MUDRA PROTEIN"/>
    <property type="match status" value="1"/>
</dbReference>
<gene>
    <name evidence="2" type="ORF">Sradi_4375400</name>
</gene>
<feature type="compositionally biased region" description="Basic and acidic residues" evidence="1">
    <location>
        <begin position="173"/>
        <end position="183"/>
    </location>
</feature>
<reference evidence="2" key="1">
    <citation type="submission" date="2020-06" db="EMBL/GenBank/DDBJ databases">
        <authorList>
            <person name="Li T."/>
            <person name="Hu X."/>
            <person name="Zhang T."/>
            <person name="Song X."/>
            <person name="Zhang H."/>
            <person name="Dai N."/>
            <person name="Sheng W."/>
            <person name="Hou X."/>
            <person name="Wei L."/>
        </authorList>
    </citation>
    <scope>NUCLEOTIDE SEQUENCE</scope>
    <source>
        <strain evidence="2">G02</strain>
        <tissue evidence="2">Leaf</tissue>
    </source>
</reference>
<feature type="compositionally biased region" description="Basic residues" evidence="1">
    <location>
        <begin position="157"/>
        <end position="172"/>
    </location>
</feature>
<reference evidence="2" key="2">
    <citation type="journal article" date="2024" name="Plant">
        <title>Genomic evolution and insights into agronomic trait innovations of Sesamum species.</title>
        <authorList>
            <person name="Miao H."/>
            <person name="Wang L."/>
            <person name="Qu L."/>
            <person name="Liu H."/>
            <person name="Sun Y."/>
            <person name="Le M."/>
            <person name="Wang Q."/>
            <person name="Wei S."/>
            <person name="Zheng Y."/>
            <person name="Lin W."/>
            <person name="Duan Y."/>
            <person name="Cao H."/>
            <person name="Xiong S."/>
            <person name="Wang X."/>
            <person name="Wei L."/>
            <person name="Li C."/>
            <person name="Ma Q."/>
            <person name="Ju M."/>
            <person name="Zhao R."/>
            <person name="Li G."/>
            <person name="Mu C."/>
            <person name="Tian Q."/>
            <person name="Mei H."/>
            <person name="Zhang T."/>
            <person name="Gao T."/>
            <person name="Zhang H."/>
        </authorList>
    </citation>
    <scope>NUCLEOTIDE SEQUENCE</scope>
    <source>
        <strain evidence="2">G02</strain>
    </source>
</reference>
<dbReference type="AlphaFoldDB" id="A0AAW2NSE8"/>
<comment type="caution">
    <text evidence="2">The sequence shown here is derived from an EMBL/GenBank/DDBJ whole genome shotgun (WGS) entry which is preliminary data.</text>
</comment>
<accession>A0AAW2NSE8</accession>
<proteinExistence type="predicted"/>